<protein>
    <submittedName>
        <fullName evidence="1">Uncharacterized protein</fullName>
    </submittedName>
</protein>
<evidence type="ECO:0000313" key="1">
    <source>
        <dbReference type="EMBL" id="KAB1883643.1"/>
    </source>
</evidence>
<reference evidence="1 2" key="1">
    <citation type="submission" date="2019-09" db="EMBL/GenBank/DDBJ databases">
        <title>Whole genome sequencing of Microbacterium maritypicum.</title>
        <authorList>
            <person name="Lenchi N."/>
        </authorList>
    </citation>
    <scope>NUCLEOTIDE SEQUENCE [LARGE SCALE GENOMIC DNA]</scope>
    <source>
        <strain evidence="1 2">DSM 12512</strain>
    </source>
</reference>
<proteinExistence type="predicted"/>
<dbReference type="EMBL" id="WAAQ01000002">
    <property type="protein sequence ID" value="KAB1883643.1"/>
    <property type="molecule type" value="Genomic_DNA"/>
</dbReference>
<evidence type="ECO:0000313" key="2">
    <source>
        <dbReference type="Proteomes" id="UP000436027"/>
    </source>
</evidence>
<comment type="caution">
    <text evidence="1">The sequence shown here is derived from an EMBL/GenBank/DDBJ whole genome shotgun (WGS) entry which is preliminary data.</text>
</comment>
<dbReference type="AlphaFoldDB" id="A0AAD3X1D2"/>
<dbReference type="RefSeq" id="WP_151487011.1">
    <property type="nucleotide sequence ID" value="NZ_BAAAIN010000001.1"/>
</dbReference>
<dbReference type="Proteomes" id="UP000436027">
    <property type="component" value="Unassembled WGS sequence"/>
</dbReference>
<sequence length="166" mass="18454">MSELSRTHLLLKATVENLATRVAEYERGAPTGRVAAGLYDAIRSAIQTGDGYFMAWWDSGSTPPADLAPVAAKLEMDFEFREDVSQYLHNRRLLDHGREGFLMAWGGTGARAHLATMLWLGNMVDGKHHWPNNLIEERRLRKAQKVAAAEAEREAIEYVSGVRGGC</sequence>
<name>A0AAD3X1D2_MICMQ</name>
<accession>A0AAD3X1D2</accession>
<organism evidence="1 2">
    <name type="scientific">Microbacterium maritypicum</name>
    <name type="common">Microbacterium liquefaciens</name>
    <dbReference type="NCBI Taxonomy" id="33918"/>
    <lineage>
        <taxon>Bacteria</taxon>
        <taxon>Bacillati</taxon>
        <taxon>Actinomycetota</taxon>
        <taxon>Actinomycetes</taxon>
        <taxon>Micrococcales</taxon>
        <taxon>Microbacteriaceae</taxon>
        <taxon>Microbacterium</taxon>
    </lineage>
</organism>
<gene>
    <name evidence="1" type="ORF">F6W70_13685</name>
</gene>